<feature type="compositionally biased region" description="Basic residues" evidence="1">
    <location>
        <begin position="184"/>
        <end position="200"/>
    </location>
</feature>
<proteinExistence type="predicted"/>
<dbReference type="Proteomes" id="UP000198701">
    <property type="component" value="Unassembled WGS sequence"/>
</dbReference>
<dbReference type="Gene3D" id="3.40.50.300">
    <property type="entry name" value="P-loop containing nucleotide triphosphate hydrolases"/>
    <property type="match status" value="1"/>
</dbReference>
<accession>A0A1G9HVM7</accession>
<dbReference type="STRING" id="386301.SAMN05216282_1406"/>
<dbReference type="AlphaFoldDB" id="A0A1G9HVM7"/>
<reference evidence="2 3" key="1">
    <citation type="submission" date="2016-10" db="EMBL/GenBank/DDBJ databases">
        <authorList>
            <person name="de Groot N.N."/>
        </authorList>
    </citation>
    <scope>NUCLEOTIDE SEQUENCE [LARGE SCALE GENOMIC DNA]</scope>
    <source>
        <strain evidence="2 3">CGMCC 1.5382</strain>
    </source>
</reference>
<organism evidence="2 3">
    <name type="scientific">Cryobacterium psychrotolerans</name>
    <dbReference type="NCBI Taxonomy" id="386301"/>
    <lineage>
        <taxon>Bacteria</taxon>
        <taxon>Bacillati</taxon>
        <taxon>Actinomycetota</taxon>
        <taxon>Actinomycetes</taxon>
        <taxon>Micrococcales</taxon>
        <taxon>Microbacteriaceae</taxon>
        <taxon>Cryobacterium</taxon>
    </lineage>
</organism>
<dbReference type="InterPro" id="IPR027417">
    <property type="entry name" value="P-loop_NTPase"/>
</dbReference>
<dbReference type="EMBL" id="FNFU01000040">
    <property type="protein sequence ID" value="SDL17057.1"/>
    <property type="molecule type" value="Genomic_DNA"/>
</dbReference>
<keyword evidence="3" id="KW-1185">Reference proteome</keyword>
<sequence length="200" mass="22095">MLRALAGAGPTPVVLIDGPSGAGKSTLADHLVAAWPGTRPPTLVRLDDIYPGWQGLDAAVRQVTRCVLEPRQAGRAAAWQRYDWDRGEPAEWHPVDPASPLIVEGCGALAAAHAALSDIRVWLTADDTLRKARAIARDGEVFRTHWDQWQLEWEDYRARENPERWATLRLGGEGAMPDSAAATRPRRFGGNRRRRAKLDP</sequence>
<gene>
    <name evidence="2" type="ORF">SAMN05216282_1406</name>
</gene>
<dbReference type="OrthoDB" id="3237545at2"/>
<evidence type="ECO:0000313" key="3">
    <source>
        <dbReference type="Proteomes" id="UP000198701"/>
    </source>
</evidence>
<protein>
    <submittedName>
        <fullName evidence="2">Uncharacterized protein</fullName>
    </submittedName>
</protein>
<evidence type="ECO:0000256" key="1">
    <source>
        <dbReference type="SAM" id="MobiDB-lite"/>
    </source>
</evidence>
<name>A0A1G9HVM7_9MICO</name>
<evidence type="ECO:0000313" key="2">
    <source>
        <dbReference type="EMBL" id="SDL17057.1"/>
    </source>
</evidence>
<dbReference type="SUPFAM" id="SSF52540">
    <property type="entry name" value="P-loop containing nucleoside triphosphate hydrolases"/>
    <property type="match status" value="1"/>
</dbReference>
<feature type="region of interest" description="Disordered" evidence="1">
    <location>
        <begin position="171"/>
        <end position="200"/>
    </location>
</feature>
<dbReference type="NCBIfam" id="NF005115">
    <property type="entry name" value="PRK06547.1"/>
    <property type="match status" value="1"/>
</dbReference>
<dbReference type="CDD" id="cd02019">
    <property type="entry name" value="NK"/>
    <property type="match status" value="1"/>
</dbReference>